<dbReference type="EMBL" id="BARU01007899">
    <property type="protein sequence ID" value="GAH33973.1"/>
    <property type="molecule type" value="Genomic_DNA"/>
</dbReference>
<accession>X1GLY1</accession>
<sequence length="68" mass="7964">MNETEIKNKLKSLRDLMVQLKNTAELPGATDYNRGYAKGSFDVLKQLHEVFGLSLYFENRMELEKLKR</sequence>
<proteinExistence type="predicted"/>
<evidence type="ECO:0000313" key="1">
    <source>
        <dbReference type="EMBL" id="GAH33973.1"/>
    </source>
</evidence>
<name>X1GLY1_9ZZZZ</name>
<reference evidence="1" key="1">
    <citation type="journal article" date="2014" name="Front. Microbiol.">
        <title>High frequency of phylogenetically diverse reductive dehalogenase-homologous genes in deep subseafloor sedimentary metagenomes.</title>
        <authorList>
            <person name="Kawai M."/>
            <person name="Futagami T."/>
            <person name="Toyoda A."/>
            <person name="Takaki Y."/>
            <person name="Nishi S."/>
            <person name="Hori S."/>
            <person name="Arai W."/>
            <person name="Tsubouchi T."/>
            <person name="Morono Y."/>
            <person name="Uchiyama I."/>
            <person name="Ito T."/>
            <person name="Fujiyama A."/>
            <person name="Inagaki F."/>
            <person name="Takami H."/>
        </authorList>
    </citation>
    <scope>NUCLEOTIDE SEQUENCE</scope>
    <source>
        <strain evidence="1">Expedition CK06-06</strain>
    </source>
</reference>
<gene>
    <name evidence="1" type="ORF">S03H2_15523</name>
</gene>
<dbReference type="AlphaFoldDB" id="X1GLY1"/>
<comment type="caution">
    <text evidence="1">The sequence shown here is derived from an EMBL/GenBank/DDBJ whole genome shotgun (WGS) entry which is preliminary data.</text>
</comment>
<protein>
    <submittedName>
        <fullName evidence="1">Uncharacterized protein</fullName>
    </submittedName>
</protein>
<organism evidence="1">
    <name type="scientific">marine sediment metagenome</name>
    <dbReference type="NCBI Taxonomy" id="412755"/>
    <lineage>
        <taxon>unclassified sequences</taxon>
        <taxon>metagenomes</taxon>
        <taxon>ecological metagenomes</taxon>
    </lineage>
</organism>